<reference evidence="1" key="1">
    <citation type="journal article" date="2015" name="Nature">
        <title>Complex archaea that bridge the gap between prokaryotes and eukaryotes.</title>
        <authorList>
            <person name="Spang A."/>
            <person name="Saw J.H."/>
            <person name="Jorgensen S.L."/>
            <person name="Zaremba-Niedzwiedzka K."/>
            <person name="Martijn J."/>
            <person name="Lind A.E."/>
            <person name="van Eijk R."/>
            <person name="Schleper C."/>
            <person name="Guy L."/>
            <person name="Ettema T.J."/>
        </authorList>
    </citation>
    <scope>NUCLEOTIDE SEQUENCE</scope>
</reference>
<protein>
    <submittedName>
        <fullName evidence="1">Uncharacterized protein</fullName>
    </submittedName>
</protein>
<name>A0A0F9QKF0_9ZZZZ</name>
<dbReference type="AlphaFoldDB" id="A0A0F9QKF0"/>
<evidence type="ECO:0000313" key="1">
    <source>
        <dbReference type="EMBL" id="KKN13636.1"/>
    </source>
</evidence>
<accession>A0A0F9QKF0</accession>
<organism evidence="1">
    <name type="scientific">marine sediment metagenome</name>
    <dbReference type="NCBI Taxonomy" id="412755"/>
    <lineage>
        <taxon>unclassified sequences</taxon>
        <taxon>metagenomes</taxon>
        <taxon>ecological metagenomes</taxon>
    </lineage>
</organism>
<comment type="caution">
    <text evidence="1">The sequence shown here is derived from an EMBL/GenBank/DDBJ whole genome shotgun (WGS) entry which is preliminary data.</text>
</comment>
<proteinExistence type="predicted"/>
<gene>
    <name evidence="1" type="ORF">LCGC14_1004440</name>
</gene>
<sequence>MIDWRQIWKLPTNTKRILKFLYDHDDGLYESIEVVTIGTVGKELGYKKSMMSYYLRPLKELQLIKIRRPLSALVTSKKLTNDQILSVNADTVARSDIEEMVRNV</sequence>
<dbReference type="EMBL" id="LAZR01003901">
    <property type="protein sequence ID" value="KKN13636.1"/>
    <property type="molecule type" value="Genomic_DNA"/>
</dbReference>